<dbReference type="Proteomes" id="UP001157502">
    <property type="component" value="Chromosome 12"/>
</dbReference>
<keyword evidence="2" id="KW-1185">Reference proteome</keyword>
<protein>
    <submittedName>
        <fullName evidence="1">Uncharacterized protein</fullName>
    </submittedName>
</protein>
<organism evidence="1 2">
    <name type="scientific">Dallia pectoralis</name>
    <name type="common">Alaska blackfish</name>
    <dbReference type="NCBI Taxonomy" id="75939"/>
    <lineage>
        <taxon>Eukaryota</taxon>
        <taxon>Metazoa</taxon>
        <taxon>Chordata</taxon>
        <taxon>Craniata</taxon>
        <taxon>Vertebrata</taxon>
        <taxon>Euteleostomi</taxon>
        <taxon>Actinopterygii</taxon>
        <taxon>Neopterygii</taxon>
        <taxon>Teleostei</taxon>
        <taxon>Protacanthopterygii</taxon>
        <taxon>Esociformes</taxon>
        <taxon>Umbridae</taxon>
        <taxon>Dallia</taxon>
    </lineage>
</organism>
<evidence type="ECO:0000313" key="2">
    <source>
        <dbReference type="Proteomes" id="UP001157502"/>
    </source>
</evidence>
<reference evidence="1" key="1">
    <citation type="submission" date="2021-05" db="EMBL/GenBank/DDBJ databases">
        <authorList>
            <person name="Pan Q."/>
            <person name="Jouanno E."/>
            <person name="Zahm M."/>
            <person name="Klopp C."/>
            <person name="Cabau C."/>
            <person name="Louis A."/>
            <person name="Berthelot C."/>
            <person name="Parey E."/>
            <person name="Roest Crollius H."/>
            <person name="Montfort J."/>
            <person name="Robinson-Rechavi M."/>
            <person name="Bouchez O."/>
            <person name="Lampietro C."/>
            <person name="Lopez Roques C."/>
            <person name="Donnadieu C."/>
            <person name="Postlethwait J."/>
            <person name="Bobe J."/>
            <person name="Dillon D."/>
            <person name="Chandos A."/>
            <person name="von Hippel F."/>
            <person name="Guiguen Y."/>
        </authorList>
    </citation>
    <scope>NUCLEOTIDE SEQUENCE</scope>
    <source>
        <strain evidence="1">YG-Jan2019</strain>
    </source>
</reference>
<name>A0ACC2GI37_DALPE</name>
<sequence length="161" mass="18672">MLPGIKCSPGSNAARVTHRRAKITRSDMVRIHLSFWCENLKKRPAREDTPNCDANEARLHPKCASREREGEREGEREREREGEREREREREYDQSYNSNNTLEHSFTSSSSRFPAADIFSVNNVDYSSAKEHSMSFPCHSHVIPYHSHVIPMSFPCPVFLH</sequence>
<evidence type="ECO:0000313" key="1">
    <source>
        <dbReference type="EMBL" id="KAJ8003389.1"/>
    </source>
</evidence>
<proteinExistence type="predicted"/>
<dbReference type="EMBL" id="CM055739">
    <property type="protein sequence ID" value="KAJ8003389.1"/>
    <property type="molecule type" value="Genomic_DNA"/>
</dbReference>
<gene>
    <name evidence="1" type="ORF">DPEC_G00147820</name>
</gene>
<accession>A0ACC2GI37</accession>
<comment type="caution">
    <text evidence="1">The sequence shown here is derived from an EMBL/GenBank/DDBJ whole genome shotgun (WGS) entry which is preliminary data.</text>
</comment>